<sequence length="888" mass="93930">MASTSPSSLRLLPLFSALLAGVSALPHNKRIDEVPSATSLGCFTDNEGGKRALADDRFASDDMTVEKYQFFGLEYGIECYCGNSRDVNSKEAPAADCSFPCPGNGDQTCGAGNRLNLYSIANPAVQSPASLSGVTSLGCFVDSPGRILPNKIISTDDMTATKCALNCAGYPYFGTEWGRECYCGSDAPTVPAPLSECSMVCSGNNDELCGASMRLNVYKFDAPAPTTTQSETAPTTAPSLSVVDGFEERGCYTDNIPQRVLGGKTFADPAMTLAKCAAFCKASGYALFGTEYGIECYCSTTLDAGSLKVDDSECAMTCGGDHSQMCGGPNRLNLFADPTLGEAAGGNLASVGEFTYKSCWTDDTADRSLTALVFRTDDMSVEKCADLCKDYSYFGLEYSRECFCGDELGGHAAPEEDCSELCMGSDKQWCGGPVRLNIYAKGSVSSSTAPVVETTSSSDVQSTTISEVEPTTTTQSDSTTAIQLDSTTTTEVDSITTLEVDSTTQSEVESTSTPVLESTTTSEIGSTTTSEVEATSTSEAEPTTTSEIESTTTLDSESTTTLEILTTSSVALTTSSEAITSLAPVPASTTSTPITTKAPELTTITACLATPTYPTSALCFYPTLPVQCERLTSSFPSVLSRSMSNSLSLCRVQMTRFKFNVAASATACFPTPIATNPPNPAAATSTMRAVNSCLSSAMLCTLDSGCITNTYPVDEVPATLPTPTSTPVPDIGVDLFEDGDFESGTFGNWSLTGAALTSWTFDVSTGRAYTGRYAVRARNGNTSGFEVFVERTMAVVPGKQYQFKARYLTEKPVGNLYIQANEFGTDLAGAQLDKVTPNVWNEREVTFTANTNLVYFAMKIAQIVKGTAGSAEGMNTIWLDGFTLKRLN</sequence>
<keyword evidence="4" id="KW-0732">Signal</keyword>
<evidence type="ECO:0000256" key="4">
    <source>
        <dbReference type="SAM" id="SignalP"/>
    </source>
</evidence>
<feature type="domain" description="WSC" evidence="5">
    <location>
        <begin position="36"/>
        <end position="121"/>
    </location>
</feature>
<evidence type="ECO:0000259" key="5">
    <source>
        <dbReference type="PROSITE" id="PS51212"/>
    </source>
</evidence>
<reference evidence="6" key="1">
    <citation type="submission" date="2023-02" db="EMBL/GenBank/DDBJ databases">
        <authorList>
            <person name="Palmer J.M."/>
        </authorList>
    </citation>
    <scope>NUCLEOTIDE SEQUENCE</scope>
    <source>
        <strain evidence="6">FW57</strain>
    </source>
</reference>
<name>A0AAD4F387_9PEZI</name>
<dbReference type="SUPFAM" id="SSF49785">
    <property type="entry name" value="Galactose-binding domain-like"/>
    <property type="match status" value="1"/>
</dbReference>
<dbReference type="SMART" id="SM00321">
    <property type="entry name" value="WSC"/>
    <property type="match status" value="4"/>
</dbReference>
<dbReference type="Pfam" id="PF01822">
    <property type="entry name" value="WSC"/>
    <property type="match status" value="4"/>
</dbReference>
<gene>
    <name evidence="6" type="ORF">NEMBOFW57_002029</name>
</gene>
<dbReference type="PROSITE" id="PS51212">
    <property type="entry name" value="WSC"/>
    <property type="match status" value="4"/>
</dbReference>
<dbReference type="EMBL" id="JAHCVI010000001">
    <property type="protein sequence ID" value="KAG7291999.1"/>
    <property type="molecule type" value="Genomic_DNA"/>
</dbReference>
<feature type="region of interest" description="Disordered" evidence="3">
    <location>
        <begin position="447"/>
        <end position="558"/>
    </location>
</feature>
<keyword evidence="1" id="KW-0677">Repeat</keyword>
<evidence type="ECO:0000256" key="1">
    <source>
        <dbReference type="ARBA" id="ARBA00022737"/>
    </source>
</evidence>
<feature type="signal peptide" evidence="4">
    <location>
        <begin position="1"/>
        <end position="24"/>
    </location>
</feature>
<evidence type="ECO:0000313" key="6">
    <source>
        <dbReference type="EMBL" id="KAG7291999.1"/>
    </source>
</evidence>
<dbReference type="Proteomes" id="UP001197093">
    <property type="component" value="Unassembled WGS sequence"/>
</dbReference>
<feature type="domain" description="WSC" evidence="5">
    <location>
        <begin position="245"/>
        <end position="338"/>
    </location>
</feature>
<keyword evidence="7" id="KW-1185">Reference proteome</keyword>
<evidence type="ECO:0000256" key="2">
    <source>
        <dbReference type="ARBA" id="ARBA00022801"/>
    </source>
</evidence>
<protein>
    <recommendedName>
        <fullName evidence="5">WSC domain-containing protein</fullName>
    </recommendedName>
</protein>
<dbReference type="Gene3D" id="2.60.120.260">
    <property type="entry name" value="Galactose-binding domain-like"/>
    <property type="match status" value="1"/>
</dbReference>
<dbReference type="AlphaFoldDB" id="A0AAD4F387"/>
<dbReference type="GO" id="GO:0016798">
    <property type="term" value="F:hydrolase activity, acting on glycosyl bonds"/>
    <property type="evidence" value="ECO:0007669"/>
    <property type="project" value="InterPro"/>
</dbReference>
<dbReference type="PANTHER" id="PTHR45964:SF5">
    <property type="entry name" value="WSCD FAMILY MEMBER CG9164"/>
    <property type="match status" value="1"/>
</dbReference>
<dbReference type="Pfam" id="PF02018">
    <property type="entry name" value="CBM_4_9"/>
    <property type="match status" value="1"/>
</dbReference>
<keyword evidence="2" id="KW-0378">Hydrolase</keyword>
<dbReference type="InterPro" id="IPR051589">
    <property type="entry name" value="Sialate-O-sulfotransferase"/>
</dbReference>
<feature type="domain" description="WSC" evidence="5">
    <location>
        <begin position="353"/>
        <end position="442"/>
    </location>
</feature>
<dbReference type="InterPro" id="IPR008979">
    <property type="entry name" value="Galactose-bd-like_sf"/>
</dbReference>
<dbReference type="InterPro" id="IPR002889">
    <property type="entry name" value="WSC_carb-bd"/>
</dbReference>
<feature type="compositionally biased region" description="Polar residues" evidence="3">
    <location>
        <begin position="447"/>
        <end position="461"/>
    </location>
</feature>
<evidence type="ECO:0000256" key="3">
    <source>
        <dbReference type="SAM" id="MobiDB-lite"/>
    </source>
</evidence>
<proteinExistence type="predicted"/>
<accession>A0AAD4F387</accession>
<comment type="caution">
    <text evidence="6">The sequence shown here is derived from an EMBL/GenBank/DDBJ whole genome shotgun (WGS) entry which is preliminary data.</text>
</comment>
<feature type="chain" id="PRO_5042225724" description="WSC domain-containing protein" evidence="4">
    <location>
        <begin position="25"/>
        <end position="888"/>
    </location>
</feature>
<evidence type="ECO:0000313" key="7">
    <source>
        <dbReference type="Proteomes" id="UP001197093"/>
    </source>
</evidence>
<dbReference type="InterPro" id="IPR003305">
    <property type="entry name" value="CenC_carb-bd"/>
</dbReference>
<organism evidence="6 7">
    <name type="scientific">Staphylotrichum longicolle</name>
    <dbReference type="NCBI Taxonomy" id="669026"/>
    <lineage>
        <taxon>Eukaryota</taxon>
        <taxon>Fungi</taxon>
        <taxon>Dikarya</taxon>
        <taxon>Ascomycota</taxon>
        <taxon>Pezizomycotina</taxon>
        <taxon>Sordariomycetes</taxon>
        <taxon>Sordariomycetidae</taxon>
        <taxon>Sordariales</taxon>
        <taxon>Chaetomiaceae</taxon>
        <taxon>Staphylotrichum</taxon>
    </lineage>
</organism>
<dbReference type="PANTHER" id="PTHR45964">
    <property type="entry name" value="WSCD FAMILY MEMBER CG9164"/>
    <property type="match status" value="1"/>
</dbReference>
<feature type="compositionally biased region" description="Low complexity" evidence="3">
    <location>
        <begin position="462"/>
        <end position="558"/>
    </location>
</feature>
<feature type="domain" description="WSC" evidence="5">
    <location>
        <begin position="133"/>
        <end position="221"/>
    </location>
</feature>